<dbReference type="STRING" id="765912.Thimo_1869"/>
<accession>L0GZ25</accession>
<dbReference type="EMBL" id="CP003051">
    <property type="protein sequence ID" value="AGA90635.1"/>
    <property type="molecule type" value="Genomic_DNA"/>
</dbReference>
<proteinExistence type="inferred from homology"/>
<evidence type="ECO:0000256" key="3">
    <source>
        <dbReference type="ARBA" id="ARBA00022448"/>
    </source>
</evidence>
<dbReference type="Proteomes" id="UP000010816">
    <property type="component" value="Chromosome"/>
</dbReference>
<dbReference type="InterPro" id="IPR058627">
    <property type="entry name" value="MdtA-like_C"/>
</dbReference>
<protein>
    <submittedName>
        <fullName evidence="7">RND family efflux transporter, MFP subunit</fullName>
    </submittedName>
</protein>
<comment type="similarity">
    <text evidence="2">Belongs to the membrane fusion protein (MFP) (TC 8.A.1) family.</text>
</comment>
<evidence type="ECO:0000256" key="1">
    <source>
        <dbReference type="ARBA" id="ARBA00004196"/>
    </source>
</evidence>
<evidence type="ECO:0000256" key="2">
    <source>
        <dbReference type="ARBA" id="ARBA00009477"/>
    </source>
</evidence>
<feature type="domain" description="CusB-like beta-barrel" evidence="5">
    <location>
        <begin position="198"/>
        <end position="271"/>
    </location>
</feature>
<dbReference type="FunFam" id="2.40.30.170:FF:000010">
    <property type="entry name" value="Efflux RND transporter periplasmic adaptor subunit"/>
    <property type="match status" value="1"/>
</dbReference>
<dbReference type="Pfam" id="PF25967">
    <property type="entry name" value="RND-MFP_C"/>
    <property type="match status" value="1"/>
</dbReference>
<evidence type="ECO:0000259" key="6">
    <source>
        <dbReference type="Pfam" id="PF25967"/>
    </source>
</evidence>
<evidence type="ECO:0000313" key="8">
    <source>
        <dbReference type="Proteomes" id="UP000010816"/>
    </source>
</evidence>
<dbReference type="Pfam" id="PF25954">
    <property type="entry name" value="Beta-barrel_RND_2"/>
    <property type="match status" value="1"/>
</dbReference>
<comment type="subcellular location">
    <subcellularLocation>
        <location evidence="1">Cell envelope</location>
    </subcellularLocation>
</comment>
<dbReference type="GO" id="GO:1990281">
    <property type="term" value="C:efflux pump complex"/>
    <property type="evidence" value="ECO:0007669"/>
    <property type="project" value="TreeGrafter"/>
</dbReference>
<feature type="domain" description="Multidrug resistance protein MdtA-like C-terminal permuted SH3" evidence="6">
    <location>
        <begin position="279"/>
        <end position="340"/>
    </location>
</feature>
<dbReference type="HOGENOM" id="CLU_018816_1_2_6"/>
<organism evidence="7 8">
    <name type="scientific">Thioflavicoccus mobilis 8321</name>
    <dbReference type="NCBI Taxonomy" id="765912"/>
    <lineage>
        <taxon>Bacteria</taxon>
        <taxon>Pseudomonadati</taxon>
        <taxon>Pseudomonadota</taxon>
        <taxon>Gammaproteobacteria</taxon>
        <taxon>Chromatiales</taxon>
        <taxon>Chromatiaceae</taxon>
        <taxon>Thioflavicoccus</taxon>
    </lineage>
</organism>
<dbReference type="PATRIC" id="fig|765912.4.peg.1831"/>
<gene>
    <name evidence="7" type="ORF">Thimo_1869</name>
</gene>
<feature type="domain" description="Multidrug resistance protein MdtA-like barrel-sandwich hybrid" evidence="4">
    <location>
        <begin position="74"/>
        <end position="188"/>
    </location>
</feature>
<dbReference type="OrthoDB" id="9806939at2"/>
<dbReference type="eggNOG" id="COG0845">
    <property type="taxonomic scope" value="Bacteria"/>
</dbReference>
<reference evidence="7 8" key="1">
    <citation type="submission" date="2011-09" db="EMBL/GenBank/DDBJ databases">
        <title>Complete sequence of chromosome of Thioflavicoccus mobilis 8321.</title>
        <authorList>
            <consortium name="US DOE Joint Genome Institute"/>
            <person name="Lucas S."/>
            <person name="Han J."/>
            <person name="Lapidus A."/>
            <person name="Cheng J.-F."/>
            <person name="Goodwin L."/>
            <person name="Pitluck S."/>
            <person name="Peters L."/>
            <person name="Ovchinnikova G."/>
            <person name="Lu M."/>
            <person name="Detter J.C."/>
            <person name="Han C."/>
            <person name="Tapia R."/>
            <person name="Land M."/>
            <person name="Hauser L."/>
            <person name="Kyrpides N."/>
            <person name="Ivanova N."/>
            <person name="Pagani I."/>
            <person name="Vogl K."/>
            <person name="Liu Z."/>
            <person name="Imhoff J."/>
            <person name="Thiel V."/>
            <person name="Frigaard N.-U."/>
            <person name="Bryant D."/>
            <person name="Woyke T."/>
        </authorList>
    </citation>
    <scope>NUCLEOTIDE SEQUENCE [LARGE SCALE GENOMIC DNA]</scope>
    <source>
        <strain evidence="7 8">8321</strain>
    </source>
</reference>
<dbReference type="Gene3D" id="2.40.50.100">
    <property type="match status" value="1"/>
</dbReference>
<dbReference type="InterPro" id="IPR006143">
    <property type="entry name" value="RND_pump_MFP"/>
</dbReference>
<dbReference type="AlphaFoldDB" id="L0GZ25"/>
<dbReference type="InterPro" id="IPR058625">
    <property type="entry name" value="MdtA-like_BSH"/>
</dbReference>
<evidence type="ECO:0000313" key="7">
    <source>
        <dbReference type="EMBL" id="AGA90635.1"/>
    </source>
</evidence>
<dbReference type="PANTHER" id="PTHR30469">
    <property type="entry name" value="MULTIDRUG RESISTANCE PROTEIN MDTA"/>
    <property type="match status" value="1"/>
</dbReference>
<dbReference type="GO" id="GO:0015562">
    <property type="term" value="F:efflux transmembrane transporter activity"/>
    <property type="evidence" value="ECO:0007669"/>
    <property type="project" value="TreeGrafter"/>
</dbReference>
<name>L0GZ25_9GAMM</name>
<dbReference type="Pfam" id="PF25917">
    <property type="entry name" value="BSH_RND"/>
    <property type="match status" value="1"/>
</dbReference>
<sequence length="366" mass="39535">MIRRILIVFAILAVLVAGLGFLKYRQIQQGMAEFSQPRPPATVSATEVRRETWTPRLHAVGSVVAVQGVMASNEVAGQVSDILFDSGAMVKRGDLLLQLDDTVDRADLAGLLADQQLAEIRRDRNARLLKSRAVSQEDFDEIAATLEKAQALVAAKRASIAKKAIRAPFDGQLGIRLVNLGQYLAAGSEIVPLQALDPVYVDFSLPERRIADVATGQTVEIQVVAYPERTFTGTIRAINPSVDSGSRNLQIRAELGNPELLLRPGMFAEVTTLLPTKDDVLTLPRQAIAFNTYGDSVLVIQEKDGAPVVQRRQIRTGAVRGEEVEILEGLSAGDRVVLAGHVKLTNGQPVEIVPEAADEQAESAAP</sequence>
<dbReference type="NCBIfam" id="TIGR01730">
    <property type="entry name" value="RND_mfp"/>
    <property type="match status" value="1"/>
</dbReference>
<dbReference type="Gene3D" id="2.40.420.20">
    <property type="match status" value="1"/>
</dbReference>
<dbReference type="PANTHER" id="PTHR30469:SF11">
    <property type="entry name" value="BLL4320 PROTEIN"/>
    <property type="match status" value="1"/>
</dbReference>
<dbReference type="RefSeq" id="WP_015280776.1">
    <property type="nucleotide sequence ID" value="NC_019940.1"/>
</dbReference>
<dbReference type="SUPFAM" id="SSF111369">
    <property type="entry name" value="HlyD-like secretion proteins"/>
    <property type="match status" value="1"/>
</dbReference>
<evidence type="ECO:0000259" key="4">
    <source>
        <dbReference type="Pfam" id="PF25917"/>
    </source>
</evidence>
<keyword evidence="8" id="KW-1185">Reference proteome</keyword>
<dbReference type="InterPro" id="IPR058792">
    <property type="entry name" value="Beta-barrel_RND_2"/>
</dbReference>
<keyword evidence="3" id="KW-0813">Transport</keyword>
<dbReference type="KEGG" id="tmb:Thimo_1869"/>
<dbReference type="Gene3D" id="1.10.287.470">
    <property type="entry name" value="Helix hairpin bin"/>
    <property type="match status" value="1"/>
</dbReference>
<evidence type="ECO:0000259" key="5">
    <source>
        <dbReference type="Pfam" id="PF25954"/>
    </source>
</evidence>
<dbReference type="Gene3D" id="2.40.30.170">
    <property type="match status" value="1"/>
</dbReference>